<feature type="region of interest" description="Disordered" evidence="1">
    <location>
        <begin position="139"/>
        <end position="197"/>
    </location>
</feature>
<sequence>MTTDLAALDPRHPAEVDQGLAYLTRVLRSLRAAPAEREAAAMIAAQLSRPGDPVRTMARVGALLTPYFDKETPRALREIEMEDWADALAVFPDWAIERAAKWWKSADNPQRRKRPIEGDIAERCRIEMRAVRAARVRARSGWAGTEAPEDRERCSPEAAARAMRAAGFSPAEDFTGPKRFGATETGQSATDEQRGAA</sequence>
<accession>A0A0D6AWY8</accession>
<gene>
    <name evidence="2" type="ORF">NHU_00054</name>
</gene>
<proteinExistence type="predicted"/>
<dbReference type="KEGG" id="rsu:NHU_00054"/>
<protein>
    <submittedName>
        <fullName evidence="2">Uncharacterized protein</fullName>
    </submittedName>
</protein>
<evidence type="ECO:0000256" key="1">
    <source>
        <dbReference type="SAM" id="MobiDB-lite"/>
    </source>
</evidence>
<name>A0A0D6AWY8_RHOSU</name>
<dbReference type="Proteomes" id="UP000064912">
    <property type="component" value="Chromosome"/>
</dbReference>
<dbReference type="AlphaFoldDB" id="A0A0D6AWY8"/>
<reference evidence="2 3" key="1">
    <citation type="submission" date="2015-02" db="EMBL/GenBank/DDBJ databases">
        <title>Genome sequene of Rhodovulum sulfidophilum DSM 2351.</title>
        <authorList>
            <person name="Nagao N."/>
        </authorList>
    </citation>
    <scope>NUCLEOTIDE SEQUENCE [LARGE SCALE GENOMIC DNA]</scope>
    <source>
        <strain evidence="2 3">DSM 2351</strain>
    </source>
</reference>
<evidence type="ECO:0000313" key="2">
    <source>
        <dbReference type="EMBL" id="BAQ67226.1"/>
    </source>
</evidence>
<evidence type="ECO:0000313" key="3">
    <source>
        <dbReference type="Proteomes" id="UP000064912"/>
    </source>
</evidence>
<dbReference type="PATRIC" id="fig|35806.4.peg.55"/>
<organism evidence="2 3">
    <name type="scientific">Rhodovulum sulfidophilum</name>
    <name type="common">Rhodobacter sulfidophilus</name>
    <dbReference type="NCBI Taxonomy" id="35806"/>
    <lineage>
        <taxon>Bacteria</taxon>
        <taxon>Pseudomonadati</taxon>
        <taxon>Pseudomonadota</taxon>
        <taxon>Alphaproteobacteria</taxon>
        <taxon>Rhodobacterales</taxon>
        <taxon>Paracoccaceae</taxon>
        <taxon>Rhodovulum</taxon>
    </lineage>
</organism>
<dbReference type="EMBL" id="AP014800">
    <property type="protein sequence ID" value="BAQ67226.1"/>
    <property type="molecule type" value="Genomic_DNA"/>
</dbReference>